<gene>
    <name evidence="2" type="ORF">CR513_21030</name>
</gene>
<dbReference type="Pfam" id="PF07727">
    <property type="entry name" value="RVT_2"/>
    <property type="match status" value="1"/>
</dbReference>
<dbReference type="STRING" id="157652.A0A371H0J3"/>
<comment type="caution">
    <text evidence="2">The sequence shown here is derived from an EMBL/GenBank/DDBJ whole genome shotgun (WGS) entry which is preliminary data.</text>
</comment>
<dbReference type="SUPFAM" id="SSF53098">
    <property type="entry name" value="Ribonuclease H-like"/>
    <property type="match status" value="1"/>
</dbReference>
<feature type="non-terminal residue" evidence="2">
    <location>
        <position position="1"/>
    </location>
</feature>
<accession>A0A371H0J3</accession>
<evidence type="ECO:0000313" key="2">
    <source>
        <dbReference type="EMBL" id="RDX96314.1"/>
    </source>
</evidence>
<proteinExistence type="predicted"/>
<evidence type="ECO:0000259" key="1">
    <source>
        <dbReference type="Pfam" id="PF07727"/>
    </source>
</evidence>
<organism evidence="2 3">
    <name type="scientific">Mucuna pruriens</name>
    <name type="common">Velvet bean</name>
    <name type="synonym">Dolichos pruriens</name>
    <dbReference type="NCBI Taxonomy" id="157652"/>
    <lineage>
        <taxon>Eukaryota</taxon>
        <taxon>Viridiplantae</taxon>
        <taxon>Streptophyta</taxon>
        <taxon>Embryophyta</taxon>
        <taxon>Tracheophyta</taxon>
        <taxon>Spermatophyta</taxon>
        <taxon>Magnoliopsida</taxon>
        <taxon>eudicotyledons</taxon>
        <taxon>Gunneridae</taxon>
        <taxon>Pentapetalae</taxon>
        <taxon>rosids</taxon>
        <taxon>fabids</taxon>
        <taxon>Fabales</taxon>
        <taxon>Fabaceae</taxon>
        <taxon>Papilionoideae</taxon>
        <taxon>50 kb inversion clade</taxon>
        <taxon>NPAAA clade</taxon>
        <taxon>indigoferoid/millettioid clade</taxon>
        <taxon>Phaseoleae</taxon>
        <taxon>Mucuna</taxon>
    </lineage>
</organism>
<feature type="domain" description="Reverse transcriptase Ty1/copia-type" evidence="1">
    <location>
        <begin position="145"/>
        <end position="261"/>
    </location>
</feature>
<dbReference type="CDD" id="cd09272">
    <property type="entry name" value="RNase_HI_RT_Ty1"/>
    <property type="match status" value="1"/>
</dbReference>
<dbReference type="InterPro" id="IPR013103">
    <property type="entry name" value="RVT_2"/>
</dbReference>
<protein>
    <recommendedName>
        <fullName evidence="1">Reverse transcriptase Ty1/copia-type domain-containing protein</fullName>
    </recommendedName>
</protein>
<dbReference type="InterPro" id="IPR012337">
    <property type="entry name" value="RNaseH-like_sf"/>
</dbReference>
<dbReference type="PANTHER" id="PTHR11439:SF467">
    <property type="entry name" value="INTEGRASE CATALYTIC DOMAIN-CONTAINING PROTEIN"/>
    <property type="match status" value="1"/>
</dbReference>
<dbReference type="AlphaFoldDB" id="A0A371H0J3"/>
<dbReference type="OrthoDB" id="1414623at2759"/>
<dbReference type="Proteomes" id="UP000257109">
    <property type="component" value="Unassembled WGS sequence"/>
</dbReference>
<sequence>MCVQEEERLIIEKGKQVNLTTYDKNMNNQAKNKDKALDAFKVFKVEVKKQYGKNIKIVTSDKEYGIVAQYTMLGSLDQNGVTKRRIRTLMDIVRMGVINFKTLIMKKDHYEAQPSRSSDRMIVIHTPKYNRYNAMKDEMDSMIYNQVWNLVELPNGVKAITHKETLKDIRQDLFPKGSLKEKESTVQKFSLVSKKDSLRVIMALVSHFDFELHQMDVKTTFLNGDTGEEVCMKEPKGFFSSDGVDHWKAAKKVMGYLQGTKNYMLIFRHIDNLEVIAYFDSDYAGCVDSRKSRSGYIFMLASVVVSWRSAKQTLTATCTMEVEFVSCVEATSRCMVEECHI</sequence>
<evidence type="ECO:0000313" key="3">
    <source>
        <dbReference type="Proteomes" id="UP000257109"/>
    </source>
</evidence>
<dbReference type="PANTHER" id="PTHR11439">
    <property type="entry name" value="GAG-POL-RELATED RETROTRANSPOSON"/>
    <property type="match status" value="1"/>
</dbReference>
<reference evidence="2" key="1">
    <citation type="submission" date="2018-05" db="EMBL/GenBank/DDBJ databases">
        <title>Draft genome of Mucuna pruriens seed.</title>
        <authorList>
            <person name="Nnadi N.E."/>
            <person name="Vos R."/>
            <person name="Hasami M.H."/>
            <person name="Devisetty U.K."/>
            <person name="Aguiy J.C."/>
        </authorList>
    </citation>
    <scope>NUCLEOTIDE SEQUENCE [LARGE SCALE GENOMIC DNA]</scope>
    <source>
        <strain evidence="2">JCA_2017</strain>
    </source>
</reference>
<name>A0A371H0J3_MUCPR</name>
<dbReference type="EMBL" id="QJKJ01003912">
    <property type="protein sequence ID" value="RDX96314.1"/>
    <property type="molecule type" value="Genomic_DNA"/>
</dbReference>
<keyword evidence="3" id="KW-1185">Reference proteome</keyword>